<keyword evidence="3" id="KW-1185">Reference proteome</keyword>
<name>A0A0L0FQZ8_9EUKA</name>
<evidence type="ECO:0000256" key="1">
    <source>
        <dbReference type="SAM" id="MobiDB-lite"/>
    </source>
</evidence>
<evidence type="ECO:0000313" key="2">
    <source>
        <dbReference type="EMBL" id="KNC78433.1"/>
    </source>
</evidence>
<sequence length="140" mass="14917">MYIKLSCIIAIISPGITQSSILGSWSPATLLFYAKNIFSGTRLEKTQVKEDLHQLGGDFIVGQDGKLLLSHPSTSPIDRVAVSDIMDCIRKAVGVSVGVSDECSHTDCSAHAHGHTNRADSEVVGSEPKEDDAEDGECST</sequence>
<dbReference type="Proteomes" id="UP000054560">
    <property type="component" value="Unassembled WGS sequence"/>
</dbReference>
<accession>A0A0L0FQZ8</accession>
<dbReference type="AlphaFoldDB" id="A0A0L0FQZ8"/>
<dbReference type="eggNOG" id="ENOG502S2R7">
    <property type="taxonomic scope" value="Eukaryota"/>
</dbReference>
<dbReference type="GeneID" id="25909637"/>
<evidence type="ECO:0000313" key="3">
    <source>
        <dbReference type="Proteomes" id="UP000054560"/>
    </source>
</evidence>
<gene>
    <name evidence="2" type="ORF">SARC_09133</name>
</gene>
<protein>
    <submittedName>
        <fullName evidence="2">Uncharacterized protein</fullName>
    </submittedName>
</protein>
<dbReference type="RefSeq" id="XP_014152335.1">
    <property type="nucleotide sequence ID" value="XM_014296860.1"/>
</dbReference>
<dbReference type="EMBL" id="KQ242489">
    <property type="protein sequence ID" value="KNC78433.1"/>
    <property type="molecule type" value="Genomic_DNA"/>
</dbReference>
<reference evidence="2 3" key="1">
    <citation type="submission" date="2011-02" db="EMBL/GenBank/DDBJ databases">
        <title>The Genome Sequence of Sphaeroforma arctica JP610.</title>
        <authorList>
            <consortium name="The Broad Institute Genome Sequencing Platform"/>
            <person name="Russ C."/>
            <person name="Cuomo C."/>
            <person name="Young S.K."/>
            <person name="Zeng Q."/>
            <person name="Gargeya S."/>
            <person name="Alvarado L."/>
            <person name="Berlin A."/>
            <person name="Chapman S.B."/>
            <person name="Chen Z."/>
            <person name="Freedman E."/>
            <person name="Gellesch M."/>
            <person name="Goldberg J."/>
            <person name="Griggs A."/>
            <person name="Gujja S."/>
            <person name="Heilman E."/>
            <person name="Heiman D."/>
            <person name="Howarth C."/>
            <person name="Mehta T."/>
            <person name="Neiman D."/>
            <person name="Pearson M."/>
            <person name="Roberts A."/>
            <person name="Saif S."/>
            <person name="Shea T."/>
            <person name="Shenoy N."/>
            <person name="Sisk P."/>
            <person name="Stolte C."/>
            <person name="Sykes S."/>
            <person name="White J."/>
            <person name="Yandava C."/>
            <person name="Burger G."/>
            <person name="Gray M.W."/>
            <person name="Holland P.W.H."/>
            <person name="King N."/>
            <person name="Lang F.B.F."/>
            <person name="Roger A.J."/>
            <person name="Ruiz-Trillo I."/>
            <person name="Haas B."/>
            <person name="Nusbaum C."/>
            <person name="Birren B."/>
        </authorList>
    </citation>
    <scope>NUCLEOTIDE SEQUENCE [LARGE SCALE GENOMIC DNA]</scope>
    <source>
        <strain evidence="2 3">JP610</strain>
    </source>
</reference>
<dbReference type="OrthoDB" id="40334at2759"/>
<proteinExistence type="predicted"/>
<organism evidence="2 3">
    <name type="scientific">Sphaeroforma arctica JP610</name>
    <dbReference type="NCBI Taxonomy" id="667725"/>
    <lineage>
        <taxon>Eukaryota</taxon>
        <taxon>Ichthyosporea</taxon>
        <taxon>Ichthyophonida</taxon>
        <taxon>Sphaeroforma</taxon>
    </lineage>
</organism>
<feature type="region of interest" description="Disordered" evidence="1">
    <location>
        <begin position="110"/>
        <end position="140"/>
    </location>
</feature>
<feature type="compositionally biased region" description="Acidic residues" evidence="1">
    <location>
        <begin position="129"/>
        <end position="140"/>
    </location>
</feature>